<dbReference type="Pfam" id="PF00149">
    <property type="entry name" value="Metallophos"/>
    <property type="match status" value="1"/>
</dbReference>
<accession>A0A133VH87</accession>
<proteinExistence type="predicted"/>
<comment type="caution">
    <text evidence="5">The sequence shown here is derived from an EMBL/GenBank/DDBJ whole genome shotgun (WGS) entry which is preliminary data.</text>
</comment>
<keyword evidence="3" id="KW-0269">Exonuclease</keyword>
<dbReference type="InterPro" id="IPR050535">
    <property type="entry name" value="DNA_Repair-Maintenance_Comp"/>
</dbReference>
<evidence type="ECO:0000256" key="1">
    <source>
        <dbReference type="ARBA" id="ARBA00022722"/>
    </source>
</evidence>
<dbReference type="AlphaFoldDB" id="A0A133VH87"/>
<dbReference type="InterPro" id="IPR041796">
    <property type="entry name" value="Mre11_N"/>
</dbReference>
<dbReference type="CDD" id="cd00840">
    <property type="entry name" value="MPP_Mre11_N"/>
    <property type="match status" value="1"/>
</dbReference>
<dbReference type="Gene3D" id="3.60.21.10">
    <property type="match status" value="1"/>
</dbReference>
<reference evidence="5 6" key="1">
    <citation type="journal article" date="2016" name="Sci. Rep.">
        <title>Metabolic traits of an uncultured archaeal lineage -MSBL1- from brine pools of the Red Sea.</title>
        <authorList>
            <person name="Mwirichia R."/>
            <person name="Alam I."/>
            <person name="Rashid M."/>
            <person name="Vinu M."/>
            <person name="Ba-Alawi W."/>
            <person name="Anthony Kamau A."/>
            <person name="Kamanda Ngugi D."/>
            <person name="Goker M."/>
            <person name="Klenk H.P."/>
            <person name="Bajic V."/>
            <person name="Stingl U."/>
        </authorList>
    </citation>
    <scope>NUCLEOTIDE SEQUENCE [LARGE SCALE GENOMIC DNA]</scope>
    <source>
        <strain evidence="5">SCGC-AAA382A03</strain>
    </source>
</reference>
<gene>
    <name evidence="5" type="ORF">AKJ49_00080</name>
</gene>
<evidence type="ECO:0000313" key="5">
    <source>
        <dbReference type="EMBL" id="KXB05780.1"/>
    </source>
</evidence>
<dbReference type="InterPro" id="IPR029052">
    <property type="entry name" value="Metallo-depent_PP-like"/>
</dbReference>
<dbReference type="GO" id="GO:0004527">
    <property type="term" value="F:exonuclease activity"/>
    <property type="evidence" value="ECO:0007669"/>
    <property type="project" value="UniProtKB-KW"/>
</dbReference>
<organism evidence="5 6">
    <name type="scientific">candidate division MSBL1 archaeon SCGC-AAA382A03</name>
    <dbReference type="NCBI Taxonomy" id="1698278"/>
    <lineage>
        <taxon>Archaea</taxon>
        <taxon>Methanobacteriati</taxon>
        <taxon>Methanobacteriota</taxon>
        <taxon>candidate division MSBL1</taxon>
    </lineage>
</organism>
<protein>
    <recommendedName>
        <fullName evidence="4">Calcineurin-like phosphoesterase domain-containing protein</fullName>
    </recommendedName>
</protein>
<dbReference type="PANTHER" id="PTHR30337:SF0">
    <property type="entry name" value="NUCLEASE SBCCD SUBUNIT D"/>
    <property type="match status" value="1"/>
</dbReference>
<dbReference type="InterPro" id="IPR004843">
    <property type="entry name" value="Calcineurin-like_PHP"/>
</dbReference>
<dbReference type="Proteomes" id="UP000070549">
    <property type="component" value="Unassembled WGS sequence"/>
</dbReference>
<feature type="domain" description="Calcineurin-like phosphoesterase" evidence="4">
    <location>
        <begin position="1"/>
        <end position="214"/>
    </location>
</feature>
<evidence type="ECO:0000313" key="6">
    <source>
        <dbReference type="Proteomes" id="UP000070549"/>
    </source>
</evidence>
<dbReference type="PANTHER" id="PTHR30337">
    <property type="entry name" value="COMPONENT OF ATP-DEPENDENT DSDNA EXONUCLEASE"/>
    <property type="match status" value="1"/>
</dbReference>
<keyword evidence="1" id="KW-0540">Nuclease</keyword>
<evidence type="ECO:0000256" key="2">
    <source>
        <dbReference type="ARBA" id="ARBA00022801"/>
    </source>
</evidence>
<sequence length="429" mass="48945">MKIAIISDFHLGAKEDGLREEDPFEQAKEAVEKALELGAQLILISGDIFDSRIPKQEVWSKGMRILSFASEKKNRDVSLLDTIDKKRGDITDLPFRGAPVIAIHGNHERRGKGFVDSIEALESSGLVIRLHHNGVVLNSEGVNVAIQGMGYVPGEFAKDFLERWQPSPIEGSVNIFMLHQGLGRFTYSASESSKLQPADLPEGFDLYISGHVHYKVESEVHGKPLIFPGSTFRTQLLPVEARNPKGFYMLELTDESLDYEFVKLNSPRDFFYEKKEFERTNPLEVENWVRDKVNEFLQEKFENPDRRPLARIRLVGSLSKGSSRSEINSKDIEAEFEDKILLSITKEDLSSPELEEKTEFLRNIRKENISMEERGLKILESKLNDLNYDRRFDSSVLYDLLSGERTEEALDEVMSEIDKITEAKLEEES</sequence>
<keyword evidence="2" id="KW-0378">Hydrolase</keyword>
<evidence type="ECO:0000259" key="4">
    <source>
        <dbReference type="Pfam" id="PF00149"/>
    </source>
</evidence>
<dbReference type="EMBL" id="LHYC01000001">
    <property type="protein sequence ID" value="KXB05780.1"/>
    <property type="molecule type" value="Genomic_DNA"/>
</dbReference>
<keyword evidence="6" id="KW-1185">Reference proteome</keyword>
<evidence type="ECO:0000256" key="3">
    <source>
        <dbReference type="ARBA" id="ARBA00022839"/>
    </source>
</evidence>
<dbReference type="SUPFAM" id="SSF56300">
    <property type="entry name" value="Metallo-dependent phosphatases"/>
    <property type="match status" value="1"/>
</dbReference>
<name>A0A133VH87_9EURY</name>